<evidence type="ECO:0000313" key="7">
    <source>
        <dbReference type="Proteomes" id="UP000017246"/>
    </source>
</evidence>
<keyword evidence="7" id="KW-1185">Reference proteome</keyword>
<name>A0A068Y0B3_ECHMU</name>
<dbReference type="Proteomes" id="UP000017246">
    <property type="component" value="Unassembled WGS sequence"/>
</dbReference>
<accession>A0A068Y0B3</accession>
<dbReference type="OMA" id="WAELECT"/>
<dbReference type="EMBL" id="LN902849">
    <property type="protein sequence ID" value="CDS36528.1"/>
    <property type="molecule type" value="Genomic_DNA"/>
</dbReference>
<dbReference type="GO" id="GO:0016020">
    <property type="term" value="C:membrane"/>
    <property type="evidence" value="ECO:0007669"/>
    <property type="project" value="UniProtKB-SubCell"/>
</dbReference>
<proteinExistence type="predicted"/>
<reference evidence="6" key="1">
    <citation type="journal article" date="2013" name="Nature">
        <title>The genomes of four tapeworm species reveal adaptations to parasitism.</title>
        <authorList>
            <person name="Tsai I.J."/>
            <person name="Zarowiecki M."/>
            <person name="Holroyd N."/>
            <person name="Garciarrubio A."/>
            <person name="Sanchez-Flores A."/>
            <person name="Brooks K.L."/>
            <person name="Tracey A."/>
            <person name="Bobes R.J."/>
            <person name="Fragoso G."/>
            <person name="Sciutto E."/>
            <person name="Aslett M."/>
            <person name="Beasley H."/>
            <person name="Bennett H.M."/>
            <person name="Cai J."/>
            <person name="Camicia F."/>
            <person name="Clark R."/>
            <person name="Cucher M."/>
            <person name="De Silva N."/>
            <person name="Day T.A."/>
            <person name="Deplazes P."/>
            <person name="Estrada K."/>
            <person name="Fernandez C."/>
            <person name="Holland P.W."/>
            <person name="Hou J."/>
            <person name="Hu S."/>
            <person name="Huckvale T."/>
            <person name="Hung S.S."/>
            <person name="Kamenetzky L."/>
            <person name="Keane J.A."/>
            <person name="Kiss F."/>
            <person name="Koziol U."/>
            <person name="Lambert O."/>
            <person name="Liu K."/>
            <person name="Luo X."/>
            <person name="Luo Y."/>
            <person name="Macchiaroli N."/>
            <person name="Nichol S."/>
            <person name="Paps J."/>
            <person name="Parkinson J."/>
            <person name="Pouchkina-Stantcheva N."/>
            <person name="Riddiford N."/>
            <person name="Rosenzvit M."/>
            <person name="Salinas G."/>
            <person name="Wasmuth J.D."/>
            <person name="Zamanian M."/>
            <person name="Zheng Y."/>
            <person name="Cai X."/>
            <person name="Soberon X."/>
            <person name="Olson P.D."/>
            <person name="Laclette J.P."/>
            <person name="Brehm K."/>
            <person name="Berriman M."/>
            <person name="Garciarrubio A."/>
            <person name="Bobes R.J."/>
            <person name="Fragoso G."/>
            <person name="Sanchez-Flores A."/>
            <person name="Estrada K."/>
            <person name="Cevallos M.A."/>
            <person name="Morett E."/>
            <person name="Gonzalez V."/>
            <person name="Portillo T."/>
            <person name="Ochoa-Leyva A."/>
            <person name="Jose M.V."/>
            <person name="Sciutto E."/>
            <person name="Landa A."/>
            <person name="Jimenez L."/>
            <person name="Valdes V."/>
            <person name="Carrero J.C."/>
            <person name="Larralde C."/>
            <person name="Morales-Montor J."/>
            <person name="Limon-Lason J."/>
            <person name="Soberon X."/>
            <person name="Laclette J.P."/>
        </authorList>
    </citation>
    <scope>NUCLEOTIDE SEQUENCE [LARGE SCALE GENOMIC DNA]</scope>
</reference>
<reference evidence="6" key="2">
    <citation type="submission" date="2015-11" db="EMBL/GenBank/DDBJ databases">
        <authorList>
            <person name="Zhang Y."/>
            <person name="Guo Z."/>
        </authorList>
    </citation>
    <scope>NUCLEOTIDE SEQUENCE</scope>
</reference>
<comment type="subcellular location">
    <subcellularLocation>
        <location evidence="1">Membrane</location>
        <topology evidence="1">Multi-pass membrane protein</topology>
    </subcellularLocation>
</comment>
<evidence type="ECO:0000256" key="1">
    <source>
        <dbReference type="ARBA" id="ARBA00004141"/>
    </source>
</evidence>
<feature type="transmembrane region" description="Helical" evidence="5">
    <location>
        <begin position="229"/>
        <end position="254"/>
    </location>
</feature>
<evidence type="ECO:0000256" key="3">
    <source>
        <dbReference type="ARBA" id="ARBA00022989"/>
    </source>
</evidence>
<evidence type="ECO:0000256" key="4">
    <source>
        <dbReference type="ARBA" id="ARBA00023136"/>
    </source>
</evidence>
<feature type="transmembrane region" description="Helical" evidence="5">
    <location>
        <begin position="70"/>
        <end position="91"/>
    </location>
</feature>
<keyword evidence="3 5" id="KW-1133">Transmembrane helix</keyword>
<dbReference type="OrthoDB" id="6279736at2759"/>
<evidence type="ECO:0000256" key="2">
    <source>
        <dbReference type="ARBA" id="ARBA00022692"/>
    </source>
</evidence>
<protein>
    <submittedName>
        <fullName evidence="6">Tetraspanin</fullName>
    </submittedName>
</protein>
<feature type="transmembrane region" description="Helical" evidence="5">
    <location>
        <begin position="98"/>
        <end position="121"/>
    </location>
</feature>
<gene>
    <name evidence="6" type="ORF">EmuJ_000363200</name>
</gene>
<dbReference type="STRING" id="6211.A0A068Y0B3"/>
<dbReference type="InterPro" id="IPR008952">
    <property type="entry name" value="Tetraspanin_EC2_sf"/>
</dbReference>
<sequence>MSCSLHLLIKIPSYILSVTFLAISLLGIALEGFNSVEGAVMAKMLADFNMNSYDLGFLTRVASPNGHTGAALIVVGLLMTILSFIGFYSGCFEAKVPLYIYTTALNVLLFSEAAVVAVYTANPDKLVTSFWGTLEAILGKYNHPGEDGPSLKSCWDTIMQADVECNGHFYGPCCGMNNYTDFVLDWPWTLLPDECCKDTYPCTTSKARRSGVPGCRDKITVCTTSNLKYVLSIAFATLLLQCAVALLPIAYAFLVRPHQEDEEDSGYT</sequence>
<keyword evidence="4 5" id="KW-0472">Membrane</keyword>
<evidence type="ECO:0000313" key="6">
    <source>
        <dbReference type="EMBL" id="CDS36528.1"/>
    </source>
</evidence>
<feature type="transmembrane region" description="Helical" evidence="5">
    <location>
        <begin position="7"/>
        <end position="30"/>
    </location>
</feature>
<dbReference type="SUPFAM" id="SSF48652">
    <property type="entry name" value="Tetraspanin"/>
    <property type="match status" value="1"/>
</dbReference>
<keyword evidence="2 5" id="KW-0812">Transmembrane</keyword>
<dbReference type="AlphaFoldDB" id="A0A068Y0B3"/>
<dbReference type="InterPro" id="IPR018499">
    <property type="entry name" value="Tetraspanin/Peripherin"/>
</dbReference>
<dbReference type="PANTHER" id="PTHR19282">
    <property type="entry name" value="TETRASPANIN"/>
    <property type="match status" value="1"/>
</dbReference>
<organism evidence="6 7">
    <name type="scientific">Echinococcus multilocularis</name>
    <name type="common">Fox tapeworm</name>
    <dbReference type="NCBI Taxonomy" id="6211"/>
    <lineage>
        <taxon>Eukaryota</taxon>
        <taxon>Metazoa</taxon>
        <taxon>Spiralia</taxon>
        <taxon>Lophotrochozoa</taxon>
        <taxon>Platyhelminthes</taxon>
        <taxon>Cestoda</taxon>
        <taxon>Eucestoda</taxon>
        <taxon>Cyclophyllidea</taxon>
        <taxon>Taeniidae</taxon>
        <taxon>Echinococcus</taxon>
    </lineage>
</organism>
<evidence type="ECO:0000256" key="5">
    <source>
        <dbReference type="SAM" id="Phobius"/>
    </source>
</evidence>
<dbReference type="Pfam" id="PF00335">
    <property type="entry name" value="Tetraspanin"/>
    <property type="match status" value="1"/>
</dbReference>